<evidence type="ECO:0000313" key="1">
    <source>
        <dbReference type="EMBL" id="SKC24177.1"/>
    </source>
</evidence>
<proteinExistence type="predicted"/>
<dbReference type="AlphaFoldDB" id="A0A1T5HU24"/>
<dbReference type="RefSeq" id="WP_079559127.1">
    <property type="nucleotide sequence ID" value="NZ_CP021904.1"/>
</dbReference>
<dbReference type="KEGG" id="asx:CDL62_15685"/>
<dbReference type="OrthoDB" id="1442420at2"/>
<evidence type="ECO:0000313" key="2">
    <source>
        <dbReference type="Proteomes" id="UP000191055"/>
    </source>
</evidence>
<keyword evidence="2" id="KW-1185">Reference proteome</keyword>
<sequence length="139" mass="16242">MKHTKISEDNMKINCIEILINDEELGCQLTFSDKKELGEDSENMTVQELIDSLGKYLLIQRSYPEDEFESDYIHFETHDKKCSGELIDYEMFLSKERFELNLLNEKIEVLINPTQKEYSELKKILPILTNNSGKITVSD</sequence>
<gene>
    <name evidence="1" type="ORF">SAMN03080601_03470</name>
</gene>
<protein>
    <recommendedName>
        <fullName evidence="3">Immunity protein 10</fullName>
    </recommendedName>
</protein>
<dbReference type="EMBL" id="FUYV01000036">
    <property type="protein sequence ID" value="SKC24177.1"/>
    <property type="molecule type" value="Genomic_DNA"/>
</dbReference>
<dbReference type="STRING" id="889453.SAMN03080601_03470"/>
<evidence type="ECO:0008006" key="3">
    <source>
        <dbReference type="Google" id="ProtNLM"/>
    </source>
</evidence>
<reference evidence="2" key="1">
    <citation type="submission" date="2017-02" db="EMBL/GenBank/DDBJ databases">
        <authorList>
            <person name="Varghese N."/>
            <person name="Submissions S."/>
        </authorList>
    </citation>
    <scope>NUCLEOTIDE SEQUENCE [LARGE SCALE GENOMIC DNA]</scope>
    <source>
        <strain evidence="2">DSM 24412</strain>
    </source>
</reference>
<dbReference type="Proteomes" id="UP000191055">
    <property type="component" value="Unassembled WGS sequence"/>
</dbReference>
<accession>A0A1T5HU24</accession>
<organism evidence="1 2">
    <name type="scientific">Alkalitalea saponilacus</name>
    <dbReference type="NCBI Taxonomy" id="889453"/>
    <lineage>
        <taxon>Bacteria</taxon>
        <taxon>Pseudomonadati</taxon>
        <taxon>Bacteroidota</taxon>
        <taxon>Bacteroidia</taxon>
        <taxon>Marinilabiliales</taxon>
        <taxon>Marinilabiliaceae</taxon>
        <taxon>Alkalitalea</taxon>
    </lineage>
</organism>
<name>A0A1T5HU24_9BACT</name>